<evidence type="ECO:0000313" key="2">
    <source>
        <dbReference type="Proteomes" id="UP000279833"/>
    </source>
</evidence>
<protein>
    <submittedName>
        <fullName evidence="3">Fimbrial biogenesis outer membrane usher protein</fullName>
    </submittedName>
</protein>
<sequence>MIHINGLLSQPFANNFIYDNRADILLKCEGNENLNQYSIYQKNGFYNNQALNITK</sequence>
<gene>
    <name evidence="1" type="ORF">SCUD_LOCUS23189</name>
</gene>
<dbReference type="STRING" id="6186.A0A183L769"/>
<dbReference type="EMBL" id="UZAK01052667">
    <property type="protein sequence ID" value="VDP81828.1"/>
    <property type="molecule type" value="Genomic_DNA"/>
</dbReference>
<reference evidence="3" key="1">
    <citation type="submission" date="2016-06" db="UniProtKB">
        <authorList>
            <consortium name="WormBaseParasite"/>
        </authorList>
    </citation>
    <scope>IDENTIFICATION</scope>
</reference>
<dbReference type="WBParaSite" id="SCUD_0002319201-mRNA-1">
    <property type="protein sequence ID" value="SCUD_0002319201-mRNA-1"/>
    <property type="gene ID" value="SCUD_0002319201"/>
</dbReference>
<evidence type="ECO:0000313" key="3">
    <source>
        <dbReference type="WBParaSite" id="SCUD_0002319201-mRNA-1"/>
    </source>
</evidence>
<proteinExistence type="predicted"/>
<reference evidence="1 2" key="2">
    <citation type="submission" date="2018-11" db="EMBL/GenBank/DDBJ databases">
        <authorList>
            <consortium name="Pathogen Informatics"/>
        </authorList>
    </citation>
    <scope>NUCLEOTIDE SEQUENCE [LARGE SCALE GENOMIC DNA]</scope>
    <source>
        <strain evidence="1">Dakar</strain>
        <strain evidence="2">Dakar, Senegal</strain>
    </source>
</reference>
<accession>A0A183L769</accession>
<organism evidence="3">
    <name type="scientific">Schistosoma curassoni</name>
    <dbReference type="NCBI Taxonomy" id="6186"/>
    <lineage>
        <taxon>Eukaryota</taxon>
        <taxon>Metazoa</taxon>
        <taxon>Spiralia</taxon>
        <taxon>Lophotrochozoa</taxon>
        <taxon>Platyhelminthes</taxon>
        <taxon>Trematoda</taxon>
        <taxon>Digenea</taxon>
        <taxon>Strigeidida</taxon>
        <taxon>Schistosomatoidea</taxon>
        <taxon>Schistosomatidae</taxon>
        <taxon>Schistosoma</taxon>
    </lineage>
</organism>
<keyword evidence="2" id="KW-1185">Reference proteome</keyword>
<dbReference type="Proteomes" id="UP000279833">
    <property type="component" value="Unassembled WGS sequence"/>
</dbReference>
<dbReference type="AlphaFoldDB" id="A0A183L769"/>
<name>A0A183L769_9TREM</name>
<evidence type="ECO:0000313" key="1">
    <source>
        <dbReference type="EMBL" id="VDP81828.1"/>
    </source>
</evidence>